<comment type="subcellular location">
    <subcellularLocation>
        <location evidence="7">Cytoplasm</location>
    </subcellularLocation>
</comment>
<dbReference type="NCBIfam" id="NF001452">
    <property type="entry name" value="PRK00311.1"/>
    <property type="match status" value="1"/>
</dbReference>
<evidence type="ECO:0000256" key="2">
    <source>
        <dbReference type="ARBA" id="ARBA00008676"/>
    </source>
</evidence>
<feature type="active site" description="Proton acceptor" evidence="7 8">
    <location>
        <position position="182"/>
    </location>
</feature>
<dbReference type="HAMAP" id="MF_00156">
    <property type="entry name" value="PanB"/>
    <property type="match status" value="1"/>
</dbReference>
<keyword evidence="7" id="KW-0963">Cytoplasm</keyword>
<dbReference type="GO" id="GO:0003864">
    <property type="term" value="F:3-methyl-2-oxobutanoate hydroxymethyltransferase activity"/>
    <property type="evidence" value="ECO:0007669"/>
    <property type="project" value="UniProtKB-UniRule"/>
</dbReference>
<evidence type="ECO:0000256" key="9">
    <source>
        <dbReference type="PIRSR" id="PIRSR000388-2"/>
    </source>
</evidence>
<dbReference type="InterPro" id="IPR040442">
    <property type="entry name" value="Pyrv_kinase-like_dom_sf"/>
</dbReference>
<dbReference type="PANTHER" id="PTHR20881:SF0">
    <property type="entry name" value="3-METHYL-2-OXOBUTANOATE HYDROXYMETHYLTRANSFERASE"/>
    <property type="match status" value="1"/>
</dbReference>
<feature type="binding site" evidence="7 9">
    <location>
        <begin position="43"/>
        <end position="44"/>
    </location>
    <ligand>
        <name>3-methyl-2-oxobutanoate</name>
        <dbReference type="ChEBI" id="CHEBI:11851"/>
    </ligand>
</feature>
<dbReference type="FunFam" id="3.20.20.60:FF:000003">
    <property type="entry name" value="3-methyl-2-oxobutanoate hydroxymethyltransferase"/>
    <property type="match status" value="1"/>
</dbReference>
<comment type="caution">
    <text evidence="11">The sequence shown here is derived from an EMBL/GenBank/DDBJ whole genome shotgun (WGS) entry which is preliminary data.</text>
</comment>
<keyword evidence="12" id="KW-1185">Reference proteome</keyword>
<evidence type="ECO:0000256" key="8">
    <source>
        <dbReference type="PIRSR" id="PIRSR000388-1"/>
    </source>
</evidence>
<comment type="similarity">
    <text evidence="2 7">Belongs to the PanB family.</text>
</comment>
<dbReference type="Proteomes" id="UP000572212">
    <property type="component" value="Unassembled WGS sequence"/>
</dbReference>
<dbReference type="InterPro" id="IPR003700">
    <property type="entry name" value="Pantoate_hydroxy_MeTrfase"/>
</dbReference>
<dbReference type="GO" id="GO:0032259">
    <property type="term" value="P:methylation"/>
    <property type="evidence" value="ECO:0007669"/>
    <property type="project" value="UniProtKB-KW"/>
</dbReference>
<protein>
    <recommendedName>
        <fullName evidence="7">3-methyl-2-oxobutanoate hydroxymethyltransferase</fullName>
        <ecNumber evidence="7">2.1.2.11</ecNumber>
    </recommendedName>
    <alternativeName>
        <fullName evidence="7">Ketopantoate hydroxymethyltransferase</fullName>
        <shortName evidence="7">KPHMT</shortName>
    </alternativeName>
</protein>
<evidence type="ECO:0000313" key="11">
    <source>
        <dbReference type="EMBL" id="MBB6511629.1"/>
    </source>
</evidence>
<dbReference type="PIRSF" id="PIRSF000388">
    <property type="entry name" value="Pantoate_hydroxy_MeTrfase"/>
    <property type="match status" value="1"/>
</dbReference>
<dbReference type="GO" id="GO:0008168">
    <property type="term" value="F:methyltransferase activity"/>
    <property type="evidence" value="ECO:0007669"/>
    <property type="project" value="UniProtKB-KW"/>
</dbReference>
<evidence type="ECO:0000256" key="6">
    <source>
        <dbReference type="ARBA" id="ARBA00056497"/>
    </source>
</evidence>
<keyword evidence="7 10" id="KW-0460">Magnesium</keyword>
<dbReference type="PANTHER" id="PTHR20881">
    <property type="entry name" value="3-METHYL-2-OXOBUTANOATE HYDROXYMETHYLTRANSFERASE"/>
    <property type="match status" value="1"/>
</dbReference>
<dbReference type="EC" id="2.1.2.11" evidence="7"/>
<comment type="pathway">
    <text evidence="1 7">Cofactor biosynthesis; (R)-pantothenate biosynthesis; (R)-pantoate from 3-methyl-2-oxobutanoate: step 1/2.</text>
</comment>
<keyword evidence="11" id="KW-0489">Methyltransferase</keyword>
<feature type="binding site" evidence="7 10">
    <location>
        <position position="82"/>
    </location>
    <ligand>
        <name>Mg(2+)</name>
        <dbReference type="ChEBI" id="CHEBI:18420"/>
    </ligand>
</feature>
<name>A0A841RGM8_9BACI</name>
<sequence length="280" mass="30896">MKTINDWKKMKQANEKISMVTAYDYPSAKLAEQAGIDTILVGDSLGMVVLGYDSTIEVTVEDMIHHAKAVRRGAKDTFMVVDMPFMSYHLSIEQAMINAQKIVQKTRAEALKLEGVTDDTLHLIEKLTAAGVPVVAHIGLTPQLVNVLGGFRVQGRDKETALKLIKDAKALEKSGAIAIVLECVPDLLAKHITESISIPTIGIGAGVDCNGQVLVYHDLLKYGSDLQPSFVKTYSNTEEEIVRGLKKYHEEVKEASFPTSDHSFKIKEEIMDSIRLEDKQ</sequence>
<dbReference type="InterPro" id="IPR015813">
    <property type="entry name" value="Pyrv/PenolPyrv_kinase-like_dom"/>
</dbReference>
<keyword evidence="7 10" id="KW-0479">Metal-binding</keyword>
<comment type="function">
    <text evidence="6 7">Catalyzes the reversible reaction in which hydroxymethyl group from 5,10-methylenetetrahydrofolate is transferred onto alpha-ketoisovalerate to form ketopantoate.</text>
</comment>
<dbReference type="EMBL" id="JACHON010000001">
    <property type="protein sequence ID" value="MBB6511629.1"/>
    <property type="molecule type" value="Genomic_DNA"/>
</dbReference>
<keyword evidence="4 7" id="KW-0566">Pantothenate biosynthesis</keyword>
<gene>
    <name evidence="7" type="primary">panB</name>
    <name evidence="11" type="ORF">GGQ92_000396</name>
</gene>
<dbReference type="RefSeq" id="WP_184244029.1">
    <property type="nucleotide sequence ID" value="NZ_BAAACU010000022.1"/>
</dbReference>
<dbReference type="Gene3D" id="3.20.20.60">
    <property type="entry name" value="Phosphoenolpyruvate-binding domains"/>
    <property type="match status" value="1"/>
</dbReference>
<feature type="binding site" evidence="7 9">
    <location>
        <position position="82"/>
    </location>
    <ligand>
        <name>3-methyl-2-oxobutanoate</name>
        <dbReference type="ChEBI" id="CHEBI:11851"/>
    </ligand>
</feature>
<dbReference type="GO" id="GO:0000287">
    <property type="term" value="F:magnesium ion binding"/>
    <property type="evidence" value="ECO:0007669"/>
    <property type="project" value="TreeGrafter"/>
</dbReference>
<dbReference type="CDD" id="cd06557">
    <property type="entry name" value="KPHMT-like"/>
    <property type="match status" value="1"/>
</dbReference>
<dbReference type="AlphaFoldDB" id="A0A841RGM8"/>
<dbReference type="Pfam" id="PF02548">
    <property type="entry name" value="Pantoate_transf"/>
    <property type="match status" value="1"/>
</dbReference>
<evidence type="ECO:0000256" key="4">
    <source>
        <dbReference type="ARBA" id="ARBA00022655"/>
    </source>
</evidence>
<organism evidence="11 12">
    <name type="scientific">Gracilibacillus halotolerans</name>
    <dbReference type="NCBI Taxonomy" id="74386"/>
    <lineage>
        <taxon>Bacteria</taxon>
        <taxon>Bacillati</taxon>
        <taxon>Bacillota</taxon>
        <taxon>Bacilli</taxon>
        <taxon>Bacillales</taxon>
        <taxon>Bacillaceae</taxon>
        <taxon>Gracilibacillus</taxon>
    </lineage>
</organism>
<reference evidence="11 12" key="1">
    <citation type="submission" date="2020-08" db="EMBL/GenBank/DDBJ databases">
        <title>Genomic Encyclopedia of Type Strains, Phase IV (KMG-IV): sequencing the most valuable type-strain genomes for metagenomic binning, comparative biology and taxonomic classification.</title>
        <authorList>
            <person name="Goeker M."/>
        </authorList>
    </citation>
    <scope>NUCLEOTIDE SEQUENCE [LARGE SCALE GENOMIC DNA]</scope>
    <source>
        <strain evidence="11 12">DSM 11805</strain>
    </source>
</reference>
<comment type="cofactor">
    <cofactor evidence="7 10">
        <name>Mg(2+)</name>
        <dbReference type="ChEBI" id="CHEBI:18420"/>
    </cofactor>
    <text evidence="7 10">Binds 1 Mg(2+) ion per subunit.</text>
</comment>
<evidence type="ECO:0000256" key="10">
    <source>
        <dbReference type="PIRSR" id="PIRSR000388-3"/>
    </source>
</evidence>
<dbReference type="NCBIfam" id="TIGR00222">
    <property type="entry name" value="panB"/>
    <property type="match status" value="1"/>
</dbReference>
<comment type="catalytic activity">
    <reaction evidence="7">
        <text>(6R)-5,10-methylene-5,6,7,8-tetrahydrofolate + 3-methyl-2-oxobutanoate + H2O = 2-dehydropantoate + (6S)-5,6,7,8-tetrahydrofolate</text>
        <dbReference type="Rhea" id="RHEA:11824"/>
        <dbReference type="ChEBI" id="CHEBI:11561"/>
        <dbReference type="ChEBI" id="CHEBI:11851"/>
        <dbReference type="ChEBI" id="CHEBI:15377"/>
        <dbReference type="ChEBI" id="CHEBI:15636"/>
        <dbReference type="ChEBI" id="CHEBI:57453"/>
        <dbReference type="EC" id="2.1.2.11"/>
    </reaction>
</comment>
<proteinExistence type="inferred from homology"/>
<comment type="subunit">
    <text evidence="3 7">Homodecamer; pentamer of dimers.</text>
</comment>
<evidence type="ECO:0000256" key="7">
    <source>
        <dbReference type="HAMAP-Rule" id="MF_00156"/>
    </source>
</evidence>
<dbReference type="GO" id="GO:0015940">
    <property type="term" value="P:pantothenate biosynthetic process"/>
    <property type="evidence" value="ECO:0007669"/>
    <property type="project" value="UniProtKB-UniRule"/>
</dbReference>
<feature type="binding site" evidence="7 10">
    <location>
        <position position="43"/>
    </location>
    <ligand>
        <name>Mg(2+)</name>
        <dbReference type="ChEBI" id="CHEBI:18420"/>
    </ligand>
</feature>
<feature type="binding site" evidence="7 10">
    <location>
        <position position="114"/>
    </location>
    <ligand>
        <name>Mg(2+)</name>
        <dbReference type="ChEBI" id="CHEBI:18420"/>
    </ligand>
</feature>
<keyword evidence="5 7" id="KW-0808">Transferase</keyword>
<dbReference type="SUPFAM" id="SSF51621">
    <property type="entry name" value="Phosphoenolpyruvate/pyruvate domain"/>
    <property type="match status" value="1"/>
</dbReference>
<dbReference type="UniPathway" id="UPA00028">
    <property type="reaction ID" value="UER00003"/>
</dbReference>
<evidence type="ECO:0000256" key="3">
    <source>
        <dbReference type="ARBA" id="ARBA00011424"/>
    </source>
</evidence>
<evidence type="ECO:0000256" key="5">
    <source>
        <dbReference type="ARBA" id="ARBA00022679"/>
    </source>
</evidence>
<evidence type="ECO:0000313" key="12">
    <source>
        <dbReference type="Proteomes" id="UP000572212"/>
    </source>
</evidence>
<dbReference type="GO" id="GO:0005737">
    <property type="term" value="C:cytoplasm"/>
    <property type="evidence" value="ECO:0007669"/>
    <property type="project" value="UniProtKB-SubCell"/>
</dbReference>
<feature type="binding site" evidence="7 9">
    <location>
        <position position="112"/>
    </location>
    <ligand>
        <name>3-methyl-2-oxobutanoate</name>
        <dbReference type="ChEBI" id="CHEBI:11851"/>
    </ligand>
</feature>
<accession>A0A841RGM8</accession>
<evidence type="ECO:0000256" key="1">
    <source>
        <dbReference type="ARBA" id="ARBA00005033"/>
    </source>
</evidence>